<evidence type="ECO:0000313" key="1">
    <source>
        <dbReference type="EMBL" id="GGJ87384.1"/>
    </source>
</evidence>
<organism evidence="1 2">
    <name type="scientific">Streptomyces camponoticapitis</name>
    <dbReference type="NCBI Taxonomy" id="1616125"/>
    <lineage>
        <taxon>Bacteria</taxon>
        <taxon>Bacillati</taxon>
        <taxon>Actinomycetota</taxon>
        <taxon>Actinomycetes</taxon>
        <taxon>Kitasatosporales</taxon>
        <taxon>Streptomycetaceae</taxon>
        <taxon>Streptomyces</taxon>
    </lineage>
</organism>
<reference evidence="2" key="1">
    <citation type="journal article" date="2019" name="Int. J. Syst. Evol. Microbiol.">
        <title>The Global Catalogue of Microorganisms (GCM) 10K type strain sequencing project: providing services to taxonomists for standard genome sequencing and annotation.</title>
        <authorList>
            <consortium name="The Broad Institute Genomics Platform"/>
            <consortium name="The Broad Institute Genome Sequencing Center for Infectious Disease"/>
            <person name="Wu L."/>
            <person name="Ma J."/>
        </authorList>
    </citation>
    <scope>NUCLEOTIDE SEQUENCE [LARGE SCALE GENOMIC DNA]</scope>
    <source>
        <strain evidence="2">CGMCC 4.7275</strain>
    </source>
</reference>
<name>A0ABQ2E307_9ACTN</name>
<proteinExistence type="predicted"/>
<dbReference type="Proteomes" id="UP000660265">
    <property type="component" value="Unassembled WGS sequence"/>
</dbReference>
<sequence length="90" mass="10349">MCVVVELTQDRRTFWCRQEVAIHVPDDLSRIQMLVVTRGMLQELGADQPAESTMEARCFCGEPLTIWDMPQERTVPRQRVHGVTEVHRGA</sequence>
<accession>A0ABQ2E307</accession>
<gene>
    <name evidence="1" type="ORF">GCM10011583_18650</name>
</gene>
<dbReference type="EMBL" id="BMMV01000005">
    <property type="protein sequence ID" value="GGJ87384.1"/>
    <property type="molecule type" value="Genomic_DNA"/>
</dbReference>
<protein>
    <submittedName>
        <fullName evidence="1">Uncharacterized protein</fullName>
    </submittedName>
</protein>
<evidence type="ECO:0000313" key="2">
    <source>
        <dbReference type="Proteomes" id="UP000660265"/>
    </source>
</evidence>
<comment type="caution">
    <text evidence="1">The sequence shown here is derived from an EMBL/GenBank/DDBJ whole genome shotgun (WGS) entry which is preliminary data.</text>
</comment>
<keyword evidence="2" id="KW-1185">Reference proteome</keyword>